<gene>
    <name evidence="1" type="ordered locus">syc1463_d</name>
</gene>
<accession>A0A0H3K321</accession>
<dbReference type="Proteomes" id="UP000001175">
    <property type="component" value="Chromosome"/>
</dbReference>
<reference evidence="1 2" key="1">
    <citation type="journal article" date="2007" name="Photosyn. Res.">
        <title>Complete nucleotide sequence of the freshwater unicellular cyanobacterium Synechococcus elongatus PCC 6301 chromosome: gene content and organization.</title>
        <authorList>
            <person name="Sugita C."/>
            <person name="Ogata K."/>
            <person name="Shikata M."/>
            <person name="Jikuya H."/>
            <person name="Takano J."/>
            <person name="Furumichi M."/>
            <person name="Kanehisa M."/>
            <person name="Omata T."/>
            <person name="Sugiura M."/>
            <person name="Sugita M."/>
        </authorList>
    </citation>
    <scope>NUCLEOTIDE SEQUENCE [LARGE SCALE GENOMIC DNA]</scope>
    <source>
        <strain evidence="2">ATCC 27144 / PCC 6301 / SAUG 1402/1</strain>
    </source>
</reference>
<dbReference type="PROSITE" id="PS51257">
    <property type="entry name" value="PROKAR_LIPOPROTEIN"/>
    <property type="match status" value="1"/>
</dbReference>
<proteinExistence type="predicted"/>
<sequence length="254" mass="28226">MAMELKRLIAALTVLLLAACQPDSRLSETPPVAELATVISVTVGPYHLRLPLVAITWAGRSKVSQPCEEEKSQRLCSVPMETLVESAQKERAIAASSLEILLDDYSTFKNLKLDRWFDIPQLCEQLTQRWARQQCTGPSLFQDNLRRFTLIKQESLPRVNSLGLIGGQKEPIRQVVQRMEFIGDDPTADCADDGQGLCTVAMQLEGNVLAIWVVAIADVNSIQRQAITIRAFLKYAAGKEENYKILEAALSINN</sequence>
<dbReference type="AlphaFoldDB" id="A0A0H3K321"/>
<protein>
    <recommendedName>
        <fullName evidence="3">Lipoprotein</fullName>
    </recommendedName>
</protein>
<evidence type="ECO:0008006" key="3">
    <source>
        <dbReference type="Google" id="ProtNLM"/>
    </source>
</evidence>
<organism evidence="1 2">
    <name type="scientific">Synechococcus sp. (strain ATCC 27144 / PCC 6301 / SAUG 1402/1)</name>
    <name type="common">Anacystis nidulans</name>
    <dbReference type="NCBI Taxonomy" id="269084"/>
    <lineage>
        <taxon>Bacteria</taxon>
        <taxon>Bacillati</taxon>
        <taxon>Cyanobacteriota</taxon>
        <taxon>Cyanophyceae</taxon>
        <taxon>Synechococcales</taxon>
        <taxon>Synechococcaceae</taxon>
        <taxon>Synechococcus</taxon>
    </lineage>
</organism>
<dbReference type="KEGG" id="syc:syc1463_d"/>
<evidence type="ECO:0000313" key="1">
    <source>
        <dbReference type="EMBL" id="BAD79653.1"/>
    </source>
</evidence>
<evidence type="ECO:0000313" key="2">
    <source>
        <dbReference type="Proteomes" id="UP000001175"/>
    </source>
</evidence>
<dbReference type="EMBL" id="AP008231">
    <property type="protein sequence ID" value="BAD79653.1"/>
    <property type="molecule type" value="Genomic_DNA"/>
</dbReference>
<dbReference type="eggNOG" id="ENOG50336KQ">
    <property type="taxonomic scope" value="Bacteria"/>
</dbReference>
<name>A0A0H3K321_SYNP6</name>